<dbReference type="Gene3D" id="3.30.70.330">
    <property type="match status" value="1"/>
</dbReference>
<dbReference type="PROSITE" id="PS50102">
    <property type="entry name" value="RRM"/>
    <property type="match status" value="1"/>
</dbReference>
<evidence type="ECO:0000256" key="2">
    <source>
        <dbReference type="PROSITE-ProRule" id="PRU00176"/>
    </source>
</evidence>
<evidence type="ECO:0000256" key="1">
    <source>
        <dbReference type="ARBA" id="ARBA00022884"/>
    </source>
</evidence>
<dbReference type="SUPFAM" id="SSF54928">
    <property type="entry name" value="RNA-binding domain, RBD"/>
    <property type="match status" value="1"/>
</dbReference>
<feature type="non-terminal residue" evidence="4">
    <location>
        <position position="1"/>
    </location>
</feature>
<organism evidence="4 5">
    <name type="scientific">Prunus dulcis</name>
    <name type="common">Almond</name>
    <name type="synonym">Amygdalus dulcis</name>
    <dbReference type="NCBI Taxonomy" id="3755"/>
    <lineage>
        <taxon>Eukaryota</taxon>
        <taxon>Viridiplantae</taxon>
        <taxon>Streptophyta</taxon>
        <taxon>Embryophyta</taxon>
        <taxon>Tracheophyta</taxon>
        <taxon>Spermatophyta</taxon>
        <taxon>Magnoliopsida</taxon>
        <taxon>eudicotyledons</taxon>
        <taxon>Gunneridae</taxon>
        <taxon>Pentapetalae</taxon>
        <taxon>rosids</taxon>
        <taxon>fabids</taxon>
        <taxon>Rosales</taxon>
        <taxon>Rosaceae</taxon>
        <taxon>Amygdaloideae</taxon>
        <taxon>Amygdaleae</taxon>
        <taxon>Prunus</taxon>
    </lineage>
</organism>
<keyword evidence="1 2" id="KW-0694">RNA-binding</keyword>
<dbReference type="OMA" id="ERMWIRF"/>
<gene>
    <name evidence="4" type="ORF">ALMOND_2B011829</name>
</gene>
<accession>A0A5E4GG35</accession>
<proteinExistence type="predicted"/>
<dbReference type="PANTHER" id="PTHR48028:SF2">
    <property type="entry name" value="GLYCINE-RICH RNA-BINDING PROTEIN RZ1A"/>
    <property type="match status" value="1"/>
</dbReference>
<name>A0A5E4GG35_PRUDU</name>
<feature type="domain" description="RRM" evidence="3">
    <location>
        <begin position="1"/>
        <end position="54"/>
    </location>
</feature>
<evidence type="ECO:0000313" key="4">
    <source>
        <dbReference type="EMBL" id="VVA38829.1"/>
    </source>
</evidence>
<dbReference type="InterPro" id="IPR000504">
    <property type="entry name" value="RRM_dom"/>
</dbReference>
<dbReference type="Gramene" id="VVA38829">
    <property type="protein sequence ID" value="VVA38829"/>
    <property type="gene ID" value="Prudul26B011829"/>
</dbReference>
<dbReference type="Pfam" id="PF00076">
    <property type="entry name" value="RRM_1"/>
    <property type="match status" value="1"/>
</dbReference>
<sequence length="91" mass="9831">EIIELKIINDRETERSRGFIFVTFNNEKAIRDAIEGISGQNLDGRNITVNEALSRGSGVVVAVTKVTAMKDMAVLATEEAVIVKAVGIASR</sequence>
<dbReference type="InterPro" id="IPR035979">
    <property type="entry name" value="RBD_domain_sf"/>
</dbReference>
<dbReference type="EMBL" id="CABIKO010000697">
    <property type="protein sequence ID" value="VVA38829.1"/>
    <property type="molecule type" value="Genomic_DNA"/>
</dbReference>
<dbReference type="InterPro" id="IPR012677">
    <property type="entry name" value="Nucleotide-bd_a/b_plait_sf"/>
</dbReference>
<dbReference type="AlphaFoldDB" id="A0A5E4GG35"/>
<protein>
    <submittedName>
        <fullName evidence="4">PREDICTED: glycine-rich</fullName>
    </submittedName>
</protein>
<dbReference type="InterPro" id="IPR051106">
    <property type="entry name" value="RNA-bind/splicing_reg"/>
</dbReference>
<evidence type="ECO:0000259" key="3">
    <source>
        <dbReference type="PROSITE" id="PS50102"/>
    </source>
</evidence>
<evidence type="ECO:0000313" key="5">
    <source>
        <dbReference type="Proteomes" id="UP000327085"/>
    </source>
</evidence>
<dbReference type="PANTHER" id="PTHR48028">
    <property type="entry name" value="GLYCINE-RICH RNA-BINDING PROTEIN RZ1A"/>
    <property type="match status" value="1"/>
</dbReference>
<dbReference type="Proteomes" id="UP000327085">
    <property type="component" value="Chromosome 3"/>
</dbReference>
<reference evidence="5" key="1">
    <citation type="journal article" date="2020" name="Plant J.">
        <title>Transposons played a major role in the diversification between the closely related almond and peach genomes: results from the almond genome sequence.</title>
        <authorList>
            <person name="Alioto T."/>
            <person name="Alexiou K.G."/>
            <person name="Bardil A."/>
            <person name="Barteri F."/>
            <person name="Castanera R."/>
            <person name="Cruz F."/>
            <person name="Dhingra A."/>
            <person name="Duval H."/>
            <person name="Fernandez I Marti A."/>
            <person name="Frias L."/>
            <person name="Galan B."/>
            <person name="Garcia J.L."/>
            <person name="Howad W."/>
            <person name="Gomez-Garrido J."/>
            <person name="Gut M."/>
            <person name="Julca I."/>
            <person name="Morata J."/>
            <person name="Puigdomenech P."/>
            <person name="Ribeca P."/>
            <person name="Rubio Cabetas M.J."/>
            <person name="Vlasova A."/>
            <person name="Wirthensohn M."/>
            <person name="Garcia-Mas J."/>
            <person name="Gabaldon T."/>
            <person name="Casacuberta J.M."/>
            <person name="Arus P."/>
        </authorList>
    </citation>
    <scope>NUCLEOTIDE SEQUENCE [LARGE SCALE GENOMIC DNA]</scope>
    <source>
        <strain evidence="5">cv. Texas</strain>
    </source>
</reference>
<dbReference type="InParanoid" id="A0A5E4GG35"/>
<dbReference type="GO" id="GO:0003723">
    <property type="term" value="F:RNA binding"/>
    <property type="evidence" value="ECO:0007669"/>
    <property type="project" value="UniProtKB-UniRule"/>
</dbReference>